<keyword evidence="1" id="KW-0812">Transmembrane</keyword>
<dbReference type="PATRIC" id="fig|1352357.3.peg.973"/>
<reference evidence="2 3" key="1">
    <citation type="journal article" date="2013" name="Genome Announc.">
        <title>Genome Sequences of Three hpAfrica2 Strains of Helicobacter pylori.</title>
        <authorList>
            <person name="Duncan S.S."/>
            <person name="Bertoli M.T."/>
            <person name="Kersulyte D."/>
            <person name="Valk P.L."/>
            <person name="Tamma S."/>
            <person name="Segal I."/>
            <person name="McClain M.S."/>
            <person name="Cover T.L."/>
            <person name="Berg D.E."/>
        </authorList>
    </citation>
    <scope>NUCLEOTIDE SEQUENCE [LARGE SCALE GENOMIC DNA]</scope>
    <source>
        <strain evidence="2 3">SouthAfrica50</strain>
    </source>
</reference>
<dbReference type="Proteomes" id="UP000015816">
    <property type="component" value="Unassembled WGS sequence"/>
</dbReference>
<evidence type="ECO:0000313" key="2">
    <source>
        <dbReference type="EMBL" id="EQD88684.1"/>
    </source>
</evidence>
<evidence type="ECO:0000256" key="1">
    <source>
        <dbReference type="SAM" id="Phobius"/>
    </source>
</evidence>
<dbReference type="EMBL" id="AVNI01000002">
    <property type="protein sequence ID" value="EQD88684.1"/>
    <property type="molecule type" value="Genomic_DNA"/>
</dbReference>
<comment type="caution">
    <text evidence="2">The sequence shown here is derived from an EMBL/GenBank/DDBJ whole genome shotgun (WGS) entry which is preliminary data.</text>
</comment>
<dbReference type="AlphaFoldDB" id="T2SB42"/>
<evidence type="ECO:0000313" key="3">
    <source>
        <dbReference type="Proteomes" id="UP000015816"/>
    </source>
</evidence>
<sequence length="197" mass="22004">MQSSANRIIQSLGKGSAPAMFVGACVTNATVLTRYFSGKIDGTELCKQLVKANTTLVSSGAMAVAGQALIPIPVVGMLVGAFVGAILSETFFNILNSERVELARQRRIEIEKECREIIKLLEAYQNQFKEVFELYFHETTKFFNRNFDELERALYAGDANLAIGVNNKIREWSGQKALSNNNQECWELIISNKEIRM</sequence>
<name>T2SB42_HELPX</name>
<proteinExistence type="predicted"/>
<dbReference type="PROSITE" id="PS51257">
    <property type="entry name" value="PROKAR_LIPOPROTEIN"/>
    <property type="match status" value="1"/>
</dbReference>
<gene>
    <name evidence="2" type="ORF">HPSA50_1004</name>
</gene>
<feature type="transmembrane region" description="Helical" evidence="1">
    <location>
        <begin position="68"/>
        <end position="95"/>
    </location>
</feature>
<accession>T2SB42</accession>
<organism evidence="2 3">
    <name type="scientific">Helicobacter pylori SouthAfrica50</name>
    <dbReference type="NCBI Taxonomy" id="1352357"/>
    <lineage>
        <taxon>Bacteria</taxon>
        <taxon>Pseudomonadati</taxon>
        <taxon>Campylobacterota</taxon>
        <taxon>Epsilonproteobacteria</taxon>
        <taxon>Campylobacterales</taxon>
        <taxon>Helicobacteraceae</taxon>
        <taxon>Helicobacter</taxon>
    </lineage>
</organism>
<protein>
    <submittedName>
        <fullName evidence="2">Uncharacterized protein</fullName>
    </submittedName>
</protein>
<keyword evidence="1" id="KW-0472">Membrane</keyword>
<keyword evidence="1" id="KW-1133">Transmembrane helix</keyword>